<keyword evidence="3" id="KW-0597">Phosphoprotein</keyword>
<reference evidence="19" key="1">
    <citation type="journal article" date="2020" name="Cell">
        <title>Large-Scale Comparative Analyses of Tick Genomes Elucidate Their Genetic Diversity and Vector Capacities.</title>
        <authorList>
            <consortium name="Tick Genome and Microbiome Consortium (TIGMIC)"/>
            <person name="Jia N."/>
            <person name="Wang J."/>
            <person name="Shi W."/>
            <person name="Du L."/>
            <person name="Sun Y."/>
            <person name="Zhan W."/>
            <person name="Jiang J.F."/>
            <person name="Wang Q."/>
            <person name="Zhang B."/>
            <person name="Ji P."/>
            <person name="Bell-Sakyi L."/>
            <person name="Cui X.M."/>
            <person name="Yuan T.T."/>
            <person name="Jiang B.G."/>
            <person name="Yang W.F."/>
            <person name="Lam T.T."/>
            <person name="Chang Q.C."/>
            <person name="Ding S.J."/>
            <person name="Wang X.J."/>
            <person name="Zhu J.G."/>
            <person name="Ruan X.D."/>
            <person name="Zhao L."/>
            <person name="Wei J.T."/>
            <person name="Ye R.Z."/>
            <person name="Que T.C."/>
            <person name="Du C.H."/>
            <person name="Zhou Y.H."/>
            <person name="Cheng J.X."/>
            <person name="Dai P.F."/>
            <person name="Guo W.B."/>
            <person name="Han X.H."/>
            <person name="Huang E.J."/>
            <person name="Li L.F."/>
            <person name="Wei W."/>
            <person name="Gao Y.C."/>
            <person name="Liu J.Z."/>
            <person name="Shao H.Z."/>
            <person name="Wang X."/>
            <person name="Wang C.C."/>
            <person name="Yang T.C."/>
            <person name="Huo Q.B."/>
            <person name="Li W."/>
            <person name="Chen H.Y."/>
            <person name="Chen S.E."/>
            <person name="Zhou L.G."/>
            <person name="Ni X.B."/>
            <person name="Tian J.H."/>
            <person name="Sheng Y."/>
            <person name="Liu T."/>
            <person name="Pan Y.S."/>
            <person name="Xia L.Y."/>
            <person name="Li J."/>
            <person name="Zhao F."/>
            <person name="Cao W.C."/>
        </authorList>
    </citation>
    <scope>NUCLEOTIDE SEQUENCE</scope>
    <source>
        <strain evidence="19">Rmic-2018</strain>
    </source>
</reference>
<comment type="similarity">
    <text evidence="12">Belongs to the IFT81 family.</text>
</comment>
<evidence type="ECO:0000256" key="11">
    <source>
        <dbReference type="ARBA" id="ARBA00023273"/>
    </source>
</evidence>
<dbReference type="Pfam" id="PF18383">
    <property type="entry name" value="IFT81_CH"/>
    <property type="match status" value="1"/>
</dbReference>
<dbReference type="Gene3D" id="1.10.418.70">
    <property type="entry name" value="Intraflagellar transport protein 81, N-terminal domain"/>
    <property type="match status" value="1"/>
</dbReference>
<gene>
    <name evidence="19" type="ORF">HPB51_028233</name>
</gene>
<evidence type="ECO:0000256" key="7">
    <source>
        <dbReference type="ARBA" id="ARBA00022990"/>
    </source>
</evidence>
<keyword evidence="7" id="KW-0007">Acetylation</keyword>
<keyword evidence="20" id="KW-1185">Reference proteome</keyword>
<sequence>MVTANVTNKASLLDTHSGSRNSCYGPLKGKRASRPLRASTVVACRSYTGCTRAATMSEQLKFIVQELNKEPFNKKLNLISFDAFRPDQLLQALNDVFAALDPKLDGLQMKSDVRNEDREQLAVRSLAFLRIVKYRPPPDIAGRGSFRQGLVSGAKEAVLPLLEWLLRGLPELRKRAYLGRFLVRVELPLELGGDVDLQALYAQYEAAMEQFKEAHKMGEALKASGLNTQELRKDISQMEQEREQLTKKIAKLRRKVETQRNKDTLLQLAKNLREEQDRAETLAQQRNSLRDTLNHCEQKIHRLTQQLRDLQHSGTGATPEGLMKKLEEEVRANGYLVRDKLPKEITVCQNAIKDLQKVSAEPAMGQNEINRLKAKAAVIARKKEAAAETLNELRLQVSQLEAQLQEKQSLVAGGEQVLKGDEFKKYVNALRGKSSQYKQQRQELAELRAETGVLARTQEILTHKERDLRQSLEALEEKHGVRGYHRLQGTLESLSGNEAALDETKMATLEDMSTMVTSLNKRIAERKGRLAPAIKDLRPLRKTYQEVSSLRSELNSEESKLNFLQHSLRIHEVQLNFLKANGVLGNPAAADAGSDGQTSLRAKLGHEIAEQEKRGKALRERQKELREKQASLRAQTEQWTHLQALLRAKMAATTASTHWQQGALPPGSAATHGDTNSRDWLVL</sequence>
<dbReference type="Proteomes" id="UP000821866">
    <property type="component" value="Unassembled WGS sequence"/>
</dbReference>
<dbReference type="GO" id="GO:0036064">
    <property type="term" value="C:ciliary basal body"/>
    <property type="evidence" value="ECO:0007669"/>
    <property type="project" value="TreeGrafter"/>
</dbReference>
<evidence type="ECO:0000256" key="8">
    <source>
        <dbReference type="ARBA" id="ARBA00023054"/>
    </source>
</evidence>
<keyword evidence="5" id="KW-0970">Cilium biogenesis/degradation</keyword>
<feature type="coiled-coil region" evidence="16">
    <location>
        <begin position="540"/>
        <end position="567"/>
    </location>
</feature>
<organism evidence="19 20">
    <name type="scientific">Rhipicephalus microplus</name>
    <name type="common">Cattle tick</name>
    <name type="synonym">Boophilus microplus</name>
    <dbReference type="NCBI Taxonomy" id="6941"/>
    <lineage>
        <taxon>Eukaryota</taxon>
        <taxon>Metazoa</taxon>
        <taxon>Ecdysozoa</taxon>
        <taxon>Arthropoda</taxon>
        <taxon>Chelicerata</taxon>
        <taxon>Arachnida</taxon>
        <taxon>Acari</taxon>
        <taxon>Parasitiformes</taxon>
        <taxon>Ixodida</taxon>
        <taxon>Ixodoidea</taxon>
        <taxon>Ixodidae</taxon>
        <taxon>Rhipicephalinae</taxon>
        <taxon>Rhipicephalus</taxon>
        <taxon>Boophilus</taxon>
    </lineage>
</organism>
<dbReference type="GO" id="GO:0030992">
    <property type="term" value="C:intraciliary transport particle B"/>
    <property type="evidence" value="ECO:0007669"/>
    <property type="project" value="InterPro"/>
</dbReference>
<comment type="subcellular location">
    <subcellularLocation>
        <location evidence="1">Cytoplasm</location>
        <location evidence="1">Cytoskeleton</location>
        <location evidence="1">Cilium basal body</location>
    </subcellularLocation>
</comment>
<reference evidence="19" key="2">
    <citation type="submission" date="2021-09" db="EMBL/GenBank/DDBJ databases">
        <authorList>
            <person name="Jia N."/>
            <person name="Wang J."/>
            <person name="Shi W."/>
            <person name="Du L."/>
            <person name="Sun Y."/>
            <person name="Zhan W."/>
            <person name="Jiang J."/>
            <person name="Wang Q."/>
            <person name="Zhang B."/>
            <person name="Ji P."/>
            <person name="Sakyi L.B."/>
            <person name="Cui X."/>
            <person name="Yuan T."/>
            <person name="Jiang B."/>
            <person name="Yang W."/>
            <person name="Lam T.T.-Y."/>
            <person name="Chang Q."/>
            <person name="Ding S."/>
            <person name="Wang X."/>
            <person name="Zhu J."/>
            <person name="Ruan X."/>
            <person name="Zhao L."/>
            <person name="Wei J."/>
            <person name="Que T."/>
            <person name="Du C."/>
            <person name="Cheng J."/>
            <person name="Dai P."/>
            <person name="Han X."/>
            <person name="Huang E."/>
            <person name="Gao Y."/>
            <person name="Liu J."/>
            <person name="Shao H."/>
            <person name="Ye R."/>
            <person name="Li L."/>
            <person name="Wei W."/>
            <person name="Wang X."/>
            <person name="Wang C."/>
            <person name="Huo Q."/>
            <person name="Li W."/>
            <person name="Guo W."/>
            <person name="Chen H."/>
            <person name="Chen S."/>
            <person name="Zhou L."/>
            <person name="Zhou L."/>
            <person name="Ni X."/>
            <person name="Tian J."/>
            <person name="Zhou Y."/>
            <person name="Sheng Y."/>
            <person name="Liu T."/>
            <person name="Pan Y."/>
            <person name="Xia L."/>
            <person name="Li J."/>
            <person name="Zhao F."/>
            <person name="Cao W."/>
        </authorList>
    </citation>
    <scope>NUCLEOTIDE SEQUENCE</scope>
    <source>
        <strain evidence="19">Rmic-2018</strain>
        <tissue evidence="19">Larvae</tissue>
    </source>
</reference>
<keyword evidence="6" id="KW-0744">Spermatogenesis</keyword>
<dbReference type="VEuPathDB" id="VectorBase:LOC119185963"/>
<keyword evidence="8 16" id="KW-0175">Coiled coil</keyword>
<dbReference type="EMBL" id="JABSTU010004901">
    <property type="protein sequence ID" value="KAH7952607.1"/>
    <property type="molecule type" value="Genomic_DNA"/>
</dbReference>
<evidence type="ECO:0000256" key="13">
    <source>
        <dbReference type="ARBA" id="ARBA00055755"/>
    </source>
</evidence>
<feature type="compositionally biased region" description="Basic and acidic residues" evidence="17">
    <location>
        <begin position="606"/>
        <end position="630"/>
    </location>
</feature>
<comment type="caution">
    <text evidence="19">The sequence shown here is derived from an EMBL/GenBank/DDBJ whole genome shotgun (WGS) entry which is preliminary data.</text>
</comment>
<dbReference type="InterPro" id="IPR029600">
    <property type="entry name" value="IFT81"/>
</dbReference>
<dbReference type="GO" id="GO:0030154">
    <property type="term" value="P:cell differentiation"/>
    <property type="evidence" value="ECO:0007669"/>
    <property type="project" value="UniProtKB-KW"/>
</dbReference>
<evidence type="ECO:0000256" key="2">
    <source>
        <dbReference type="ARBA" id="ARBA00022490"/>
    </source>
</evidence>
<dbReference type="GO" id="GO:0060271">
    <property type="term" value="P:cilium assembly"/>
    <property type="evidence" value="ECO:0007669"/>
    <property type="project" value="InterPro"/>
</dbReference>
<proteinExistence type="inferred from homology"/>
<accession>A0A9J6CY69</accession>
<evidence type="ECO:0000313" key="19">
    <source>
        <dbReference type="EMBL" id="KAH7952607.1"/>
    </source>
</evidence>
<dbReference type="GO" id="GO:0042073">
    <property type="term" value="P:intraciliary transport"/>
    <property type="evidence" value="ECO:0007669"/>
    <property type="project" value="InterPro"/>
</dbReference>
<evidence type="ECO:0000256" key="12">
    <source>
        <dbReference type="ARBA" id="ARBA00043983"/>
    </source>
</evidence>
<dbReference type="PANTHER" id="PTHR15614:SF2">
    <property type="entry name" value="INTRAFLAGELLAR TRANSPORT PROTEIN 81 HOMOLOG"/>
    <property type="match status" value="1"/>
</dbReference>
<evidence type="ECO:0000256" key="17">
    <source>
        <dbReference type="SAM" id="MobiDB-lite"/>
    </source>
</evidence>
<protein>
    <recommendedName>
        <fullName evidence="14">Intraflagellar transport protein 81 homolog</fullName>
    </recommendedName>
    <alternativeName>
        <fullName evidence="15">Carnitine deficiency-associated protein expressed in ventricle 1</fullName>
    </alternativeName>
</protein>
<feature type="region of interest" description="Disordered" evidence="17">
    <location>
        <begin position="657"/>
        <end position="683"/>
    </location>
</feature>
<feature type="coiled-coil region" evidence="16">
    <location>
        <begin position="228"/>
        <end position="313"/>
    </location>
</feature>
<dbReference type="AlphaFoldDB" id="A0A9J6CY69"/>
<evidence type="ECO:0000256" key="4">
    <source>
        <dbReference type="ARBA" id="ARBA00022782"/>
    </source>
</evidence>
<dbReference type="PANTHER" id="PTHR15614">
    <property type="entry name" value="INTRAFLAGELLAR TRANSPORT PROTEIN 81 HOMOLOG"/>
    <property type="match status" value="1"/>
</dbReference>
<keyword evidence="2" id="KW-0963">Cytoplasm</keyword>
<dbReference type="FunFam" id="1.10.418.70:FF:000001">
    <property type="entry name" value="Intraflagellar transport protein 81 homolog"/>
    <property type="match status" value="1"/>
</dbReference>
<evidence type="ECO:0000256" key="14">
    <source>
        <dbReference type="ARBA" id="ARBA00073058"/>
    </source>
</evidence>
<evidence type="ECO:0000313" key="20">
    <source>
        <dbReference type="Proteomes" id="UP000821866"/>
    </source>
</evidence>
<dbReference type="InterPro" id="IPR041146">
    <property type="entry name" value="IFT81_CH"/>
</dbReference>
<evidence type="ECO:0000256" key="1">
    <source>
        <dbReference type="ARBA" id="ARBA00004120"/>
    </source>
</evidence>
<comment type="function">
    <text evidence="13">Component of the intraflagellar transport (IFT) complex B: together with IFT74, forms a tubulin-binding module that specifically mediates transport of tubulin within the cilium. Binds tubulin via its CH (calponin-homology)-like region. Required for ciliogenesis. Required for proper regulation of SHH signaling. Plays an important role during spermatogenesis by modulating the assembly and elongation of the sperm flagella.</text>
</comment>
<keyword evidence="4" id="KW-0221">Differentiation</keyword>
<dbReference type="GO" id="GO:0007283">
    <property type="term" value="P:spermatogenesis"/>
    <property type="evidence" value="ECO:0007669"/>
    <property type="project" value="UniProtKB-KW"/>
</dbReference>
<evidence type="ECO:0000256" key="6">
    <source>
        <dbReference type="ARBA" id="ARBA00022871"/>
    </source>
</evidence>
<feature type="region of interest" description="Disordered" evidence="17">
    <location>
        <begin position="606"/>
        <end position="633"/>
    </location>
</feature>
<feature type="coiled-coil region" evidence="16">
    <location>
        <begin position="383"/>
        <end position="478"/>
    </location>
</feature>
<feature type="domain" description="IFT81 calponin homology" evidence="18">
    <location>
        <begin position="58"/>
        <end position="186"/>
    </location>
</feature>
<evidence type="ECO:0000256" key="5">
    <source>
        <dbReference type="ARBA" id="ARBA00022794"/>
    </source>
</evidence>
<evidence type="ECO:0000259" key="18">
    <source>
        <dbReference type="Pfam" id="PF18383"/>
    </source>
</evidence>
<evidence type="ECO:0000256" key="9">
    <source>
        <dbReference type="ARBA" id="ARBA00023069"/>
    </source>
</evidence>
<keyword evidence="9" id="KW-0969">Cilium</keyword>
<name>A0A9J6CY69_RHIMP</name>
<evidence type="ECO:0000256" key="16">
    <source>
        <dbReference type="SAM" id="Coils"/>
    </source>
</evidence>
<keyword evidence="11" id="KW-0966">Cell projection</keyword>
<evidence type="ECO:0000256" key="3">
    <source>
        <dbReference type="ARBA" id="ARBA00022553"/>
    </source>
</evidence>
<evidence type="ECO:0000256" key="10">
    <source>
        <dbReference type="ARBA" id="ARBA00023212"/>
    </source>
</evidence>
<keyword evidence="10" id="KW-0206">Cytoskeleton</keyword>
<dbReference type="GO" id="GO:0015631">
    <property type="term" value="F:tubulin binding"/>
    <property type="evidence" value="ECO:0007669"/>
    <property type="project" value="InterPro"/>
</dbReference>
<evidence type="ECO:0000256" key="15">
    <source>
        <dbReference type="ARBA" id="ARBA00079903"/>
    </source>
</evidence>
<dbReference type="InterPro" id="IPR043016">
    <property type="entry name" value="IFT81_N_sf"/>
</dbReference>